<protein>
    <recommendedName>
        <fullName evidence="3">DUF4258 domain-containing protein</fullName>
    </recommendedName>
</protein>
<reference evidence="1 2" key="1">
    <citation type="submission" date="2017-01" db="EMBL/GenBank/DDBJ databases">
        <title>Novel large sulfur bacteria in the metagenomes of groundwater-fed chemosynthetic microbial mats in the Lake Huron basin.</title>
        <authorList>
            <person name="Sharrar A.M."/>
            <person name="Flood B.E."/>
            <person name="Bailey J.V."/>
            <person name="Jones D.S."/>
            <person name="Biddanda B."/>
            <person name="Ruberg S.A."/>
            <person name="Marcus D.N."/>
            <person name="Dick G.J."/>
        </authorList>
    </citation>
    <scope>NUCLEOTIDE SEQUENCE [LARGE SCALE GENOMIC DNA]</scope>
    <source>
        <strain evidence="1">A7</strain>
    </source>
</reference>
<accession>A0A1W9KP36</accession>
<comment type="caution">
    <text evidence="1">The sequence shown here is derived from an EMBL/GenBank/DDBJ whole genome shotgun (WGS) entry which is preliminary data.</text>
</comment>
<organism evidence="1 2">
    <name type="scientific">Rhodoferax ferrireducens</name>
    <dbReference type="NCBI Taxonomy" id="192843"/>
    <lineage>
        <taxon>Bacteria</taxon>
        <taxon>Pseudomonadati</taxon>
        <taxon>Pseudomonadota</taxon>
        <taxon>Betaproteobacteria</taxon>
        <taxon>Burkholderiales</taxon>
        <taxon>Comamonadaceae</taxon>
        <taxon>Rhodoferax</taxon>
    </lineage>
</organism>
<proteinExistence type="predicted"/>
<gene>
    <name evidence="1" type="ORF">BWK72_20025</name>
</gene>
<evidence type="ECO:0000313" key="2">
    <source>
        <dbReference type="Proteomes" id="UP000192505"/>
    </source>
</evidence>
<evidence type="ECO:0008006" key="3">
    <source>
        <dbReference type="Google" id="ProtNLM"/>
    </source>
</evidence>
<dbReference type="Proteomes" id="UP000192505">
    <property type="component" value="Unassembled WGS sequence"/>
</dbReference>
<dbReference type="Pfam" id="PF14076">
    <property type="entry name" value="DUF4258"/>
    <property type="match status" value="1"/>
</dbReference>
<sequence>MLNSITSLPSPSFPLSLTNHAATRMQQRGISSTAMQAVLDFGRRIHAKGLSFYVLGHKEVALYADRGVDLSNFEGLQVLVAADGAVVTTYRSRDLHAIKVQTRGRHCKRNQ</sequence>
<evidence type="ECO:0000313" key="1">
    <source>
        <dbReference type="EMBL" id="OQW85879.1"/>
    </source>
</evidence>
<name>A0A1W9KP36_9BURK</name>
<dbReference type="InterPro" id="IPR025354">
    <property type="entry name" value="DUF4258"/>
</dbReference>
<dbReference type="AlphaFoldDB" id="A0A1W9KP36"/>
<dbReference type="EMBL" id="MTEI01000031">
    <property type="protein sequence ID" value="OQW85879.1"/>
    <property type="molecule type" value="Genomic_DNA"/>
</dbReference>